<keyword evidence="8" id="KW-0812">Transmembrane</keyword>
<dbReference type="Pfam" id="PF13188">
    <property type="entry name" value="PAS_8"/>
    <property type="match status" value="1"/>
</dbReference>
<keyword evidence="8" id="KW-1133">Transmembrane helix</keyword>
<feature type="transmembrane region" description="Helical" evidence="8">
    <location>
        <begin position="67"/>
        <end position="89"/>
    </location>
</feature>
<accession>A0ABU0MRK1</accession>
<keyword evidence="12" id="KW-1185">Reference proteome</keyword>
<dbReference type="InterPro" id="IPR035965">
    <property type="entry name" value="PAS-like_dom_sf"/>
</dbReference>
<evidence type="ECO:0000256" key="2">
    <source>
        <dbReference type="ARBA" id="ARBA00012438"/>
    </source>
</evidence>
<dbReference type="RefSeq" id="WP_209987800.1">
    <property type="nucleotide sequence ID" value="NZ_JAGINO010000022.1"/>
</dbReference>
<feature type="domain" description="Signal transduction histidine kinase HWE region" evidence="10">
    <location>
        <begin position="561"/>
        <end position="639"/>
    </location>
</feature>
<evidence type="ECO:0000256" key="3">
    <source>
        <dbReference type="ARBA" id="ARBA00022553"/>
    </source>
</evidence>
<comment type="caution">
    <text evidence="11">The sequence shown here is derived from an EMBL/GenBank/DDBJ whole genome shotgun (WGS) entry which is preliminary data.</text>
</comment>
<dbReference type="PANTHER" id="PTHR41523">
    <property type="entry name" value="TWO-COMPONENT SYSTEM SENSOR PROTEIN"/>
    <property type="match status" value="1"/>
</dbReference>
<keyword evidence="3" id="KW-0597">Phosphoprotein</keyword>
<feature type="transmembrane region" description="Helical" evidence="8">
    <location>
        <begin position="29"/>
        <end position="55"/>
    </location>
</feature>
<feature type="domain" description="GAF" evidence="9">
    <location>
        <begin position="407"/>
        <end position="556"/>
    </location>
</feature>
<dbReference type="GO" id="GO:0016301">
    <property type="term" value="F:kinase activity"/>
    <property type="evidence" value="ECO:0007669"/>
    <property type="project" value="UniProtKB-KW"/>
</dbReference>
<keyword evidence="6 11" id="KW-0418">Kinase</keyword>
<dbReference type="Gene3D" id="3.30.450.20">
    <property type="entry name" value="PAS domain"/>
    <property type="match status" value="2"/>
</dbReference>
<gene>
    <name evidence="11" type="ORF">QO018_004702</name>
</gene>
<keyword evidence="8" id="KW-0472">Membrane</keyword>
<dbReference type="SUPFAM" id="SSF55785">
    <property type="entry name" value="PYP-like sensor domain (PAS domain)"/>
    <property type="match status" value="2"/>
</dbReference>
<evidence type="ECO:0000313" key="11">
    <source>
        <dbReference type="EMBL" id="MDQ0535818.1"/>
    </source>
</evidence>
<evidence type="ECO:0000256" key="7">
    <source>
        <dbReference type="ARBA" id="ARBA00022840"/>
    </source>
</evidence>
<feature type="transmembrane region" description="Helical" evidence="8">
    <location>
        <begin position="101"/>
        <end position="121"/>
    </location>
</feature>
<keyword evidence="4" id="KW-0808">Transferase</keyword>
<protein>
    <recommendedName>
        <fullName evidence="2">histidine kinase</fullName>
        <ecNumber evidence="2">2.7.13.3</ecNumber>
    </recommendedName>
</protein>
<evidence type="ECO:0000313" key="12">
    <source>
        <dbReference type="Proteomes" id="UP001244552"/>
    </source>
</evidence>
<dbReference type="InterPro" id="IPR011102">
    <property type="entry name" value="Sig_transdc_His_kinase_HWE"/>
</dbReference>
<dbReference type="Gene3D" id="3.30.565.10">
    <property type="entry name" value="Histidine kinase-like ATPase, C-terminal domain"/>
    <property type="match status" value="1"/>
</dbReference>
<dbReference type="Gene3D" id="3.30.450.40">
    <property type="match status" value="1"/>
</dbReference>
<dbReference type="EC" id="2.7.13.3" evidence="2"/>
<dbReference type="SUPFAM" id="SSF55781">
    <property type="entry name" value="GAF domain-like"/>
    <property type="match status" value="1"/>
</dbReference>
<keyword evidence="5" id="KW-0547">Nucleotide-binding</keyword>
<proteinExistence type="predicted"/>
<dbReference type="InterPro" id="IPR029016">
    <property type="entry name" value="GAF-like_dom_sf"/>
</dbReference>
<reference evidence="11 12" key="1">
    <citation type="submission" date="2023-07" db="EMBL/GenBank/DDBJ databases">
        <title>Genomic Encyclopedia of Type Strains, Phase IV (KMG-IV): sequencing the most valuable type-strain genomes for metagenomic binning, comparative biology and taxonomic classification.</title>
        <authorList>
            <person name="Goeker M."/>
        </authorList>
    </citation>
    <scope>NUCLEOTIDE SEQUENCE [LARGE SCALE GENOMIC DNA]</scope>
    <source>
        <strain evidence="11 12">DSM 19922</strain>
    </source>
</reference>
<name>A0ABU0MRK1_9PROT</name>
<evidence type="ECO:0000259" key="9">
    <source>
        <dbReference type="SMART" id="SM00065"/>
    </source>
</evidence>
<organism evidence="11 12">
    <name type="scientific">Azospirillum picis</name>
    <dbReference type="NCBI Taxonomy" id="488438"/>
    <lineage>
        <taxon>Bacteria</taxon>
        <taxon>Pseudomonadati</taxon>
        <taxon>Pseudomonadota</taxon>
        <taxon>Alphaproteobacteria</taxon>
        <taxon>Rhodospirillales</taxon>
        <taxon>Azospirillaceae</taxon>
        <taxon>Azospirillum</taxon>
    </lineage>
</organism>
<comment type="catalytic activity">
    <reaction evidence="1">
        <text>ATP + protein L-histidine = ADP + protein N-phospho-L-histidine.</text>
        <dbReference type="EC" id="2.7.13.3"/>
    </reaction>
</comment>
<dbReference type="EMBL" id="JAUSVU010000020">
    <property type="protein sequence ID" value="MDQ0535818.1"/>
    <property type="molecule type" value="Genomic_DNA"/>
</dbReference>
<dbReference type="Proteomes" id="UP001244552">
    <property type="component" value="Unassembled WGS sequence"/>
</dbReference>
<evidence type="ECO:0000256" key="6">
    <source>
        <dbReference type="ARBA" id="ARBA00022777"/>
    </source>
</evidence>
<evidence type="ECO:0000256" key="8">
    <source>
        <dbReference type="SAM" id="Phobius"/>
    </source>
</evidence>
<evidence type="ECO:0000256" key="5">
    <source>
        <dbReference type="ARBA" id="ARBA00022741"/>
    </source>
</evidence>
<dbReference type="InterPro" id="IPR000014">
    <property type="entry name" value="PAS"/>
</dbReference>
<dbReference type="PANTHER" id="PTHR41523:SF7">
    <property type="entry name" value="HISTIDINE KINASE"/>
    <property type="match status" value="1"/>
</dbReference>
<dbReference type="Pfam" id="PF07536">
    <property type="entry name" value="HWE_HK"/>
    <property type="match status" value="1"/>
</dbReference>
<dbReference type="SMART" id="SM00065">
    <property type="entry name" value="GAF"/>
    <property type="match status" value="1"/>
</dbReference>
<dbReference type="Pfam" id="PF01590">
    <property type="entry name" value="GAF"/>
    <property type="match status" value="1"/>
</dbReference>
<evidence type="ECO:0000259" key="10">
    <source>
        <dbReference type="SMART" id="SM00911"/>
    </source>
</evidence>
<dbReference type="SMART" id="SM00911">
    <property type="entry name" value="HWE_HK"/>
    <property type="match status" value="1"/>
</dbReference>
<evidence type="ECO:0000256" key="1">
    <source>
        <dbReference type="ARBA" id="ARBA00000085"/>
    </source>
</evidence>
<sequence length="747" mass="82362">MNVESRTAPLLSRFVVWSVSKRPRQTTRYIIASLIILFIAVFRYAAVTSLVPWMLFMPAVMLISLTFGPLVGVYATFLSGVLAAVSMAPGQTLASLTAEQWVGSGLFLIVTSGIAVTAGELRRALWNARRLADETERAKLALGKSEKRYRSLFENIDAGFCISEVKFDQDGRPVDHRVEEANPAFERHTGLADAVGRYASEVAPGIEQHWHDAYGTVARTGKAFRFEGEAKPLGRWYDAHLFPVPDGKVGMLIADTTKRREAEEALARSEEKWRSLFKTLREGFILGKVIRDADGRIVDWCYEEVNDAWYSLVGMASGAVVGKTIREVFPGIEDDWVMDFARVVDTGEPIRFTRQVGSLDRWYEGVAQPSGHDRFTVIFVEVTDRIQRERRQAALVDLNDRLADEVTVSGIALSAGEILGRALGVELAGYGDVDPDAGTVTVDRDWTTGGARPVGGTFNFRDFGSHVDDLKRGETVVVRDCRTDDRTRRHAAALEAAGARAFVNVPIFERGTVAALLYVCTSVPRGWSGEDLRFIHDVAHRLRLAVGRRRAEQQQHILNEELSHRLKNTLSVVQAIAMQTLGRSEDRTAVLEFESRLSALSKAHDLLLRQNWSAADLHDVAASVLGSFGSDRFHLSGPQSPAGPRATLSLSLLLHELATNAVKYGALSVPEGSVDLNWSIRGDGENRLLHMAWTERGGPAAVEPTRKGFGSRLIRMGLIGAGGVELHYRREGLAVEMTAPLHQLQQA</sequence>
<dbReference type="InterPro" id="IPR003018">
    <property type="entry name" value="GAF"/>
</dbReference>
<keyword evidence="7" id="KW-0067">ATP-binding</keyword>
<evidence type="ECO:0000256" key="4">
    <source>
        <dbReference type="ARBA" id="ARBA00022679"/>
    </source>
</evidence>
<dbReference type="InterPro" id="IPR036890">
    <property type="entry name" value="HATPase_C_sf"/>
</dbReference>